<dbReference type="EMBL" id="CACTIH010001819">
    <property type="protein sequence ID" value="CAA2964146.1"/>
    <property type="molecule type" value="Genomic_DNA"/>
</dbReference>
<evidence type="ECO:0000313" key="2">
    <source>
        <dbReference type="Proteomes" id="UP000594638"/>
    </source>
</evidence>
<name>A0A8S0QEA3_OLEEU</name>
<keyword evidence="2" id="KW-1185">Reference proteome</keyword>
<accession>A0A8S0QEA3</accession>
<dbReference type="Proteomes" id="UP000594638">
    <property type="component" value="Unassembled WGS sequence"/>
</dbReference>
<dbReference type="AlphaFoldDB" id="A0A8S0QEA3"/>
<proteinExistence type="predicted"/>
<protein>
    <submittedName>
        <fullName evidence="1">Uncharacterized protein</fullName>
    </submittedName>
</protein>
<dbReference type="Gramene" id="OE9A121440T1">
    <property type="protein sequence ID" value="OE9A121440C1"/>
    <property type="gene ID" value="OE9A121440"/>
</dbReference>
<comment type="caution">
    <text evidence="1">The sequence shown here is derived from an EMBL/GenBank/DDBJ whole genome shotgun (WGS) entry which is preliminary data.</text>
</comment>
<sequence>MLSGPAMLQIPIRGPTQATLASDLNFIFFLDPRTEVTIPQHSEFWSVPELGQVAFPLSGRHEIGRGY</sequence>
<organism evidence="1 2">
    <name type="scientific">Olea europaea subsp. europaea</name>
    <dbReference type="NCBI Taxonomy" id="158383"/>
    <lineage>
        <taxon>Eukaryota</taxon>
        <taxon>Viridiplantae</taxon>
        <taxon>Streptophyta</taxon>
        <taxon>Embryophyta</taxon>
        <taxon>Tracheophyta</taxon>
        <taxon>Spermatophyta</taxon>
        <taxon>Magnoliopsida</taxon>
        <taxon>eudicotyledons</taxon>
        <taxon>Gunneridae</taxon>
        <taxon>Pentapetalae</taxon>
        <taxon>asterids</taxon>
        <taxon>lamiids</taxon>
        <taxon>Lamiales</taxon>
        <taxon>Oleaceae</taxon>
        <taxon>Oleeae</taxon>
        <taxon>Olea</taxon>
    </lineage>
</organism>
<evidence type="ECO:0000313" key="1">
    <source>
        <dbReference type="EMBL" id="CAA2964146.1"/>
    </source>
</evidence>
<gene>
    <name evidence="1" type="ORF">OLEA9_A121440</name>
</gene>
<reference evidence="1 2" key="1">
    <citation type="submission" date="2019-12" db="EMBL/GenBank/DDBJ databases">
        <authorList>
            <person name="Alioto T."/>
            <person name="Alioto T."/>
            <person name="Gomez Garrido J."/>
        </authorList>
    </citation>
    <scope>NUCLEOTIDE SEQUENCE [LARGE SCALE GENOMIC DNA]</scope>
</reference>